<reference evidence="3" key="1">
    <citation type="submission" date="2020-11" db="EMBL/GenBank/DDBJ databases">
        <title>Isolation and identification of active actinomycetes.</title>
        <authorList>
            <person name="Sun X."/>
        </authorList>
    </citation>
    <scope>NUCLEOTIDE SEQUENCE</scope>
    <source>
        <strain evidence="3">NEAU-A11</strain>
    </source>
</reference>
<dbReference type="EMBL" id="JADQTO010000004">
    <property type="protein sequence ID" value="MBG0561802.1"/>
    <property type="molecule type" value="Genomic_DNA"/>
</dbReference>
<dbReference type="GO" id="GO:0016829">
    <property type="term" value="F:lyase activity"/>
    <property type="evidence" value="ECO:0007669"/>
    <property type="project" value="UniProtKB-KW"/>
</dbReference>
<name>A0A931C6Y1_9ACTN</name>
<dbReference type="CDD" id="cd03416">
    <property type="entry name" value="CbiX_SirB_N"/>
    <property type="match status" value="1"/>
</dbReference>
<dbReference type="InterPro" id="IPR050963">
    <property type="entry name" value="Sirohydro_Cobaltochel/CbiX"/>
</dbReference>
<comment type="caution">
    <text evidence="3">The sequence shown here is derived from an EMBL/GenBank/DDBJ whole genome shotgun (WGS) entry which is preliminary data.</text>
</comment>
<evidence type="ECO:0000256" key="1">
    <source>
        <dbReference type="ARBA" id="ARBA00022723"/>
    </source>
</evidence>
<dbReference type="Gene3D" id="3.40.50.1400">
    <property type="match status" value="2"/>
</dbReference>
<evidence type="ECO:0000256" key="2">
    <source>
        <dbReference type="ARBA" id="ARBA00023239"/>
    </source>
</evidence>
<keyword evidence="1" id="KW-0479">Metal-binding</keyword>
<protein>
    <submittedName>
        <fullName evidence="3">Cobalamin biosynthesis protein CbiX</fullName>
    </submittedName>
</protein>
<dbReference type="Proteomes" id="UP000598146">
    <property type="component" value="Unassembled WGS sequence"/>
</dbReference>
<keyword evidence="2" id="KW-0456">Lyase</keyword>
<proteinExistence type="predicted"/>
<keyword evidence="4" id="KW-1185">Reference proteome</keyword>
<evidence type="ECO:0000313" key="4">
    <source>
        <dbReference type="Proteomes" id="UP000598146"/>
    </source>
</evidence>
<dbReference type="PANTHER" id="PTHR33542:SF5">
    <property type="entry name" value="FERROCHELATASE CHE1"/>
    <property type="match status" value="1"/>
</dbReference>
<dbReference type="Pfam" id="PF01903">
    <property type="entry name" value="CbiX"/>
    <property type="match status" value="2"/>
</dbReference>
<gene>
    <name evidence="3" type="ORF">I4J89_10035</name>
</gene>
<dbReference type="GO" id="GO:0046872">
    <property type="term" value="F:metal ion binding"/>
    <property type="evidence" value="ECO:0007669"/>
    <property type="project" value="UniProtKB-KW"/>
</dbReference>
<dbReference type="AlphaFoldDB" id="A0A931C6Y1"/>
<dbReference type="SUPFAM" id="SSF53800">
    <property type="entry name" value="Chelatase"/>
    <property type="match status" value="1"/>
</dbReference>
<sequence>MRTPRLILPAARPAPPAFTAAGTPDRPAVVLVAHGSRDPRAAVATEALARAVRLDRPEWEVRASYLDHDGPRPLDVLASLGARRAVLVPLLLTAAYHGRVDLPAVIRAAESLPVSVTATDVLGPASPLLLAAVCRRLPRVSLDAVVLAAAGTRDAAARQTVAAAAEALGARLGLPSAVGYASGPGGTAGEAVAALHSAGARRVGMAAYFLAPGLLYDVAARSARDAGAVAIAEPLGAAPELVRLVAARAEAALGVPLAAAA</sequence>
<dbReference type="PANTHER" id="PTHR33542">
    <property type="entry name" value="SIROHYDROCHLORIN FERROCHELATASE, CHLOROPLASTIC"/>
    <property type="match status" value="1"/>
</dbReference>
<organism evidence="3 4">
    <name type="scientific">Actinoplanes aureus</name>
    <dbReference type="NCBI Taxonomy" id="2792083"/>
    <lineage>
        <taxon>Bacteria</taxon>
        <taxon>Bacillati</taxon>
        <taxon>Actinomycetota</taxon>
        <taxon>Actinomycetes</taxon>
        <taxon>Micromonosporales</taxon>
        <taxon>Micromonosporaceae</taxon>
        <taxon>Actinoplanes</taxon>
    </lineage>
</organism>
<dbReference type="InterPro" id="IPR002762">
    <property type="entry name" value="CbiX-like"/>
</dbReference>
<accession>A0A931C6Y1</accession>
<dbReference type="RefSeq" id="WP_196413598.1">
    <property type="nucleotide sequence ID" value="NZ_JADQTO010000004.1"/>
</dbReference>
<evidence type="ECO:0000313" key="3">
    <source>
        <dbReference type="EMBL" id="MBG0561802.1"/>
    </source>
</evidence>